<dbReference type="Gene3D" id="1.10.10.10">
    <property type="entry name" value="Winged helix-like DNA-binding domain superfamily/Winged helix DNA-binding domain"/>
    <property type="match status" value="1"/>
</dbReference>
<protein>
    <submittedName>
        <fullName evidence="3">MarR family transcriptional regulator</fullName>
    </submittedName>
</protein>
<comment type="caution">
    <text evidence="3">The sequence shown here is derived from an EMBL/GenBank/DDBJ whole genome shotgun (WGS) entry which is preliminary data.</text>
</comment>
<dbReference type="InterPro" id="IPR039422">
    <property type="entry name" value="MarR/SlyA-like"/>
</dbReference>
<evidence type="ECO:0000313" key="4">
    <source>
        <dbReference type="Proteomes" id="UP000326838"/>
    </source>
</evidence>
<dbReference type="GO" id="GO:0006950">
    <property type="term" value="P:response to stress"/>
    <property type="evidence" value="ECO:0007669"/>
    <property type="project" value="TreeGrafter"/>
</dbReference>
<evidence type="ECO:0000313" key="3">
    <source>
        <dbReference type="EMBL" id="KAA9133848.1"/>
    </source>
</evidence>
<dbReference type="EMBL" id="VYUY01000009">
    <property type="protein sequence ID" value="KAA9133848.1"/>
    <property type="molecule type" value="Genomic_DNA"/>
</dbReference>
<keyword evidence="4" id="KW-1185">Reference proteome</keyword>
<dbReference type="GO" id="GO:0003700">
    <property type="term" value="F:DNA-binding transcription factor activity"/>
    <property type="evidence" value="ECO:0007669"/>
    <property type="project" value="InterPro"/>
</dbReference>
<dbReference type="AlphaFoldDB" id="A0A5N0TH97"/>
<dbReference type="SUPFAM" id="SSF46785">
    <property type="entry name" value="Winged helix' DNA-binding domain"/>
    <property type="match status" value="1"/>
</dbReference>
<dbReference type="PANTHER" id="PTHR33164">
    <property type="entry name" value="TRANSCRIPTIONAL REGULATOR, MARR FAMILY"/>
    <property type="match status" value="1"/>
</dbReference>
<evidence type="ECO:0000259" key="2">
    <source>
        <dbReference type="PROSITE" id="PS50995"/>
    </source>
</evidence>
<dbReference type="Proteomes" id="UP000326838">
    <property type="component" value="Unassembled WGS sequence"/>
</dbReference>
<accession>A0A5N0TH97</accession>
<name>A0A5N0TH97_9MICO</name>
<evidence type="ECO:0000256" key="1">
    <source>
        <dbReference type="SAM" id="MobiDB-lite"/>
    </source>
</evidence>
<proteinExistence type="predicted"/>
<feature type="domain" description="HTH marR-type" evidence="2">
    <location>
        <begin position="13"/>
        <end position="152"/>
    </location>
</feature>
<dbReference type="InterPro" id="IPR000835">
    <property type="entry name" value="HTH_MarR-typ"/>
</dbReference>
<dbReference type="InterPro" id="IPR036388">
    <property type="entry name" value="WH-like_DNA-bd_sf"/>
</dbReference>
<feature type="region of interest" description="Disordered" evidence="1">
    <location>
        <begin position="153"/>
        <end position="182"/>
    </location>
</feature>
<gene>
    <name evidence="3" type="ORF">F6B40_08875</name>
</gene>
<organism evidence="3 4">
    <name type="scientific">Microbacterium caowuchunii</name>
    <dbReference type="NCBI Taxonomy" id="2614638"/>
    <lineage>
        <taxon>Bacteria</taxon>
        <taxon>Bacillati</taxon>
        <taxon>Actinomycetota</taxon>
        <taxon>Actinomycetes</taxon>
        <taxon>Micrococcales</taxon>
        <taxon>Microbacteriaceae</taxon>
        <taxon>Microbacterium</taxon>
    </lineage>
</organism>
<dbReference type="PROSITE" id="PS50995">
    <property type="entry name" value="HTH_MARR_2"/>
    <property type="match status" value="1"/>
</dbReference>
<dbReference type="PANTHER" id="PTHR33164:SF99">
    <property type="entry name" value="MARR FAMILY REGULATORY PROTEIN"/>
    <property type="match status" value="1"/>
</dbReference>
<reference evidence="4" key="1">
    <citation type="submission" date="2019-09" db="EMBL/GenBank/DDBJ databases">
        <title>Mumia zhuanghuii sp. nov. isolated from the intestinal contents of plateau pika (Ochotona curzoniae) in the Qinghai-Tibet plateau of China.</title>
        <authorList>
            <person name="Tian Z."/>
        </authorList>
    </citation>
    <scope>NUCLEOTIDE SEQUENCE [LARGE SCALE GENOMIC DNA]</scope>
    <source>
        <strain evidence="4">L-033</strain>
    </source>
</reference>
<dbReference type="InterPro" id="IPR036390">
    <property type="entry name" value="WH_DNA-bd_sf"/>
</dbReference>
<dbReference type="SMART" id="SM00347">
    <property type="entry name" value="HTH_MARR"/>
    <property type="match status" value="1"/>
</dbReference>
<sequence>MGETRRTMPTGEQLRIWRDYVETAEVLRTRLGSRMQSESSLSAGDYQVLLALTEAPRYTLRSSELATLIGWERSRLSHHLGRMEKRRLICREPCPDDVHGIDVTATEHGRETFRAGSVPHLRAVRELFLDALTPELLASLDEIDSALRRHLQLEPTGPRREPAWPPREPAGPEARAGADAAG</sequence>
<feature type="compositionally biased region" description="Low complexity" evidence="1">
    <location>
        <begin position="171"/>
        <end position="182"/>
    </location>
</feature>